<reference evidence="1" key="2">
    <citation type="submission" date="2023-01" db="EMBL/GenBank/DDBJ databases">
        <authorList>
            <person name="Petersen C."/>
        </authorList>
    </citation>
    <scope>NUCLEOTIDE SEQUENCE</scope>
    <source>
        <strain evidence="1">IBT 15450</strain>
    </source>
</reference>
<accession>A0AAD6I4Z1</accession>
<dbReference type="PANTHER" id="PTHR42093">
    <property type="match status" value="1"/>
</dbReference>
<dbReference type="AlphaFoldDB" id="A0AAD6I4Z1"/>
<dbReference type="PANTHER" id="PTHR42093:SF1">
    <property type="match status" value="1"/>
</dbReference>
<comment type="caution">
    <text evidence="1">The sequence shown here is derived from an EMBL/GenBank/DDBJ whole genome shotgun (WGS) entry which is preliminary data.</text>
</comment>
<name>A0AAD6I4Z1_PENCN</name>
<dbReference type="EMBL" id="JAQJZL010000014">
    <property type="protein sequence ID" value="KAJ6030750.1"/>
    <property type="molecule type" value="Genomic_DNA"/>
</dbReference>
<protein>
    <submittedName>
        <fullName evidence="1">Uncharacterized protein</fullName>
    </submittedName>
</protein>
<evidence type="ECO:0000313" key="1">
    <source>
        <dbReference type="EMBL" id="KAJ6030750.1"/>
    </source>
</evidence>
<dbReference type="InterPro" id="IPR056539">
    <property type="entry name" value="NuiA-like"/>
</dbReference>
<keyword evidence="2" id="KW-1185">Reference proteome</keyword>
<dbReference type="Proteomes" id="UP001219568">
    <property type="component" value="Unassembled WGS sequence"/>
</dbReference>
<proteinExistence type="predicted"/>
<dbReference type="Pfam" id="PF23151">
    <property type="entry name" value="NuiA_2"/>
    <property type="match status" value="1"/>
</dbReference>
<dbReference type="Gene3D" id="3.40.1460.10">
    <property type="entry name" value="Nuclease A inhibitor-like"/>
    <property type="match status" value="1"/>
</dbReference>
<sequence length="241" mass="26841">MRSKIHCVIPHVSPTRANNRPLQIATQSRLLHPSSRPRAQLYQTNHLPSNRTLRLLPSRFTSFSTFSTMSSDDAYMAFLNKANADSSDGQAQTTQESSDILRTKIVDSSLSIPKPLKNVNAYYVSDTDEPFDPVVLKWDAAKDDTWPSIAELASLISESNDLSRSIESLPLTSFDPKDQYPEVLGAVRAAAAENNPDATQEAVELKVYRIEITTTRIEYWILALHAPEKKIVGLRAKAVES</sequence>
<organism evidence="1 2">
    <name type="scientific">Penicillium canescens</name>
    <dbReference type="NCBI Taxonomy" id="5083"/>
    <lineage>
        <taxon>Eukaryota</taxon>
        <taxon>Fungi</taxon>
        <taxon>Dikarya</taxon>
        <taxon>Ascomycota</taxon>
        <taxon>Pezizomycotina</taxon>
        <taxon>Eurotiomycetes</taxon>
        <taxon>Eurotiomycetidae</taxon>
        <taxon>Eurotiales</taxon>
        <taxon>Aspergillaceae</taxon>
        <taxon>Penicillium</taxon>
    </lineage>
</organism>
<reference evidence="1" key="1">
    <citation type="journal article" date="2023" name="IMA Fungus">
        <title>Comparative genomic study of the Penicillium genus elucidates a diverse pangenome and 15 lateral gene transfer events.</title>
        <authorList>
            <person name="Petersen C."/>
            <person name="Sorensen T."/>
            <person name="Nielsen M.R."/>
            <person name="Sondergaard T.E."/>
            <person name="Sorensen J.L."/>
            <person name="Fitzpatrick D.A."/>
            <person name="Frisvad J.C."/>
            <person name="Nielsen K.L."/>
        </authorList>
    </citation>
    <scope>NUCLEOTIDE SEQUENCE</scope>
    <source>
        <strain evidence="1">IBT 15450</strain>
    </source>
</reference>
<gene>
    <name evidence="1" type="ORF">N7460_011016</name>
</gene>
<evidence type="ECO:0000313" key="2">
    <source>
        <dbReference type="Proteomes" id="UP001219568"/>
    </source>
</evidence>